<dbReference type="SUPFAM" id="SSF52743">
    <property type="entry name" value="Subtilisin-like"/>
    <property type="match status" value="1"/>
</dbReference>
<dbReference type="InterPro" id="IPR036852">
    <property type="entry name" value="Peptidase_S8/S53_dom_sf"/>
</dbReference>
<proteinExistence type="inferred from homology"/>
<dbReference type="Pfam" id="PF00082">
    <property type="entry name" value="Peptidase_S8"/>
    <property type="match status" value="1"/>
</dbReference>
<dbReference type="InterPro" id="IPR010435">
    <property type="entry name" value="C5a/SBT2-like_Fn3"/>
</dbReference>
<name>A0ABR2WV62_9FUNG</name>
<comment type="similarity">
    <text evidence="1 8">Belongs to the peptidase S8 family.</text>
</comment>
<feature type="domain" description="PA" evidence="11">
    <location>
        <begin position="366"/>
        <end position="436"/>
    </location>
</feature>
<feature type="active site" description="Charge relay system" evidence="8">
    <location>
        <position position="514"/>
    </location>
</feature>
<dbReference type="SUPFAM" id="SSF52025">
    <property type="entry name" value="PA domain"/>
    <property type="match status" value="1"/>
</dbReference>
<reference evidence="13 14" key="1">
    <citation type="submission" date="2023-04" db="EMBL/GenBank/DDBJ databases">
        <title>Genome of Basidiobolus ranarum AG-B5.</title>
        <authorList>
            <person name="Stajich J.E."/>
            <person name="Carter-House D."/>
            <person name="Gryganskyi A."/>
        </authorList>
    </citation>
    <scope>NUCLEOTIDE SEQUENCE [LARGE SCALE GENOMIC DNA]</scope>
    <source>
        <strain evidence="13 14">AG-B5</strain>
    </source>
</reference>
<evidence type="ECO:0000256" key="5">
    <source>
        <dbReference type="ARBA" id="ARBA00022729"/>
    </source>
</evidence>
<dbReference type="CDD" id="cd07489">
    <property type="entry name" value="Peptidases_S8_5"/>
    <property type="match status" value="1"/>
</dbReference>
<feature type="domain" description="Peptidase S8/S53" evidence="10">
    <location>
        <begin position="151"/>
        <end position="551"/>
    </location>
</feature>
<dbReference type="PANTHER" id="PTHR43806">
    <property type="entry name" value="PEPTIDASE S8"/>
    <property type="match status" value="1"/>
</dbReference>
<dbReference type="PRINTS" id="PR00723">
    <property type="entry name" value="SUBTILISIN"/>
</dbReference>
<dbReference type="InterPro" id="IPR023827">
    <property type="entry name" value="Peptidase_S8_Asp-AS"/>
</dbReference>
<keyword evidence="3" id="KW-0964">Secreted</keyword>
<evidence type="ECO:0000256" key="4">
    <source>
        <dbReference type="ARBA" id="ARBA00022670"/>
    </source>
</evidence>
<accession>A0ABR2WV62</accession>
<comment type="caution">
    <text evidence="13">The sequence shown here is derived from an EMBL/GenBank/DDBJ whole genome shotgun (WGS) entry which is preliminary data.</text>
</comment>
<evidence type="ECO:0000256" key="7">
    <source>
        <dbReference type="ARBA" id="ARBA00022825"/>
    </source>
</evidence>
<evidence type="ECO:0000256" key="9">
    <source>
        <dbReference type="SAM" id="SignalP"/>
    </source>
</evidence>
<dbReference type="PROSITE" id="PS00137">
    <property type="entry name" value="SUBTILASE_HIS"/>
    <property type="match status" value="1"/>
</dbReference>
<dbReference type="InterPro" id="IPR050131">
    <property type="entry name" value="Peptidase_S8_subtilisin-like"/>
</dbReference>
<evidence type="ECO:0000259" key="10">
    <source>
        <dbReference type="Pfam" id="PF00082"/>
    </source>
</evidence>
<sequence>MRIHSLVIFLIGLSTYNEATLMKRTSVNINRNTDRNEAFIIELEGFSEDTEENIRMQESLLAEINSAGIPFVKRVSFSNIFNALSMNIQSKHLDFLHELPQVKAIWPVVLHQRHAPIPSSRPHESLPSNLITNTHVATSVDKVHSQLNNTGSGIKVGIIDSGVDYRHRALGGCFGVNCRVQYGWDFLGDSFNDVADEMKPDPDPMDCNGHGTHVAGIIGGKEENFVGVAPDAILGAYRVLDCNGFGPSDAIIQAVEMAIRDKMDIINLSLGFNSPFPDGLEARILDHATSMGILVIAAAGNEGIDGQWTIGSPSTGSSVISVASFESPSYPGKKIILDQFPQNEIIIGHDARWPISFAKTRIIAIEYDGCNPTPSKLDGAIVFINSNTTTDTCSRARKLLVAQMAGAVGVILDSTLNEPNVPNSGPVQIPIMGVDAKGSSYLLSKLLQNSNLTVTSLGENQLYPNPHANKPSSFSSWGPDFELNLKPDIAAPGGNIYSTYPLAFGGYAYLKGTSMAAPYLAGSSALILKARRDAQINSSIDALRGVIISSGVPTFDNEQTNPYIPVGKQGTGIINVWNAIHSTTLVSPQKISLNDTIRANLKHALTITNTGVKATSYRITHHPSLSVNGYDTRGLPVKSQNFLFSQELGQVFFDTPQVTLEPGQSTQITLQFVPPTFTSTSPWIYSGYIFVSDSDGTPPTVVPYVGAVGDMGKLSSIHSSGLYSPALVHDGSLNPQRAETRTIYNFKKQEAAALIIPLMNPTKGLSVYLTNDKKDVVGWLISQPNIGRSLEEPLQLNFTGKVIFNDRGTEKIITVANGQYHVVVETLKSFSNAESDIWVSPLIDVINF</sequence>
<keyword evidence="7 8" id="KW-0720">Serine protease</keyword>
<dbReference type="Proteomes" id="UP001479436">
    <property type="component" value="Unassembled WGS sequence"/>
</dbReference>
<keyword evidence="6 8" id="KW-0378">Hydrolase</keyword>
<dbReference type="PROSITE" id="PS00136">
    <property type="entry name" value="SUBTILASE_ASP"/>
    <property type="match status" value="1"/>
</dbReference>
<keyword evidence="14" id="KW-1185">Reference proteome</keyword>
<evidence type="ECO:0000313" key="13">
    <source>
        <dbReference type="EMBL" id="KAK9765347.1"/>
    </source>
</evidence>
<evidence type="ECO:0000256" key="2">
    <source>
        <dbReference type="ARBA" id="ARBA00022512"/>
    </source>
</evidence>
<evidence type="ECO:0000313" key="14">
    <source>
        <dbReference type="Proteomes" id="UP001479436"/>
    </source>
</evidence>
<keyword evidence="2" id="KW-0134">Cell wall</keyword>
<dbReference type="Pfam" id="PF06280">
    <property type="entry name" value="fn3_5"/>
    <property type="match status" value="1"/>
</dbReference>
<feature type="active site" description="Charge relay system" evidence="8">
    <location>
        <position position="160"/>
    </location>
</feature>
<evidence type="ECO:0000256" key="3">
    <source>
        <dbReference type="ARBA" id="ARBA00022525"/>
    </source>
</evidence>
<dbReference type="PANTHER" id="PTHR43806:SF66">
    <property type="entry name" value="SERIN ENDOPEPTIDASE"/>
    <property type="match status" value="1"/>
</dbReference>
<dbReference type="InterPro" id="IPR003137">
    <property type="entry name" value="PA_domain"/>
</dbReference>
<dbReference type="InterPro" id="IPR034187">
    <property type="entry name" value="Peptidases_S8_5"/>
</dbReference>
<dbReference type="InterPro" id="IPR022398">
    <property type="entry name" value="Peptidase_S8_His-AS"/>
</dbReference>
<feature type="domain" description="C5a peptidase/Subtilisin-like protease SBT2-like Fn3-like" evidence="12">
    <location>
        <begin position="591"/>
        <end position="705"/>
    </location>
</feature>
<protein>
    <submittedName>
        <fullName evidence="13">Uncharacterized protein</fullName>
    </submittedName>
</protein>
<dbReference type="Pfam" id="PF02225">
    <property type="entry name" value="PA"/>
    <property type="match status" value="1"/>
</dbReference>
<dbReference type="EMBL" id="JASJQH010000280">
    <property type="protein sequence ID" value="KAK9765347.1"/>
    <property type="molecule type" value="Genomic_DNA"/>
</dbReference>
<dbReference type="PROSITE" id="PS51892">
    <property type="entry name" value="SUBTILASE"/>
    <property type="match status" value="1"/>
</dbReference>
<dbReference type="Gene3D" id="3.40.50.200">
    <property type="entry name" value="Peptidase S8/S53 domain"/>
    <property type="match status" value="2"/>
</dbReference>
<gene>
    <name evidence="13" type="ORF">K7432_006387</name>
</gene>
<feature type="signal peptide" evidence="9">
    <location>
        <begin position="1"/>
        <end position="19"/>
    </location>
</feature>
<keyword evidence="5 9" id="KW-0732">Signal</keyword>
<dbReference type="InterPro" id="IPR000209">
    <property type="entry name" value="Peptidase_S8/S53_dom"/>
</dbReference>
<evidence type="ECO:0000256" key="6">
    <source>
        <dbReference type="ARBA" id="ARBA00022801"/>
    </source>
</evidence>
<evidence type="ECO:0000256" key="1">
    <source>
        <dbReference type="ARBA" id="ARBA00011073"/>
    </source>
</evidence>
<dbReference type="InterPro" id="IPR015500">
    <property type="entry name" value="Peptidase_S8_subtilisin-rel"/>
</dbReference>
<dbReference type="InterPro" id="IPR046450">
    <property type="entry name" value="PA_dom_sf"/>
</dbReference>
<evidence type="ECO:0000256" key="8">
    <source>
        <dbReference type="PROSITE-ProRule" id="PRU01240"/>
    </source>
</evidence>
<evidence type="ECO:0000259" key="11">
    <source>
        <dbReference type="Pfam" id="PF02225"/>
    </source>
</evidence>
<keyword evidence="4 8" id="KW-0645">Protease</keyword>
<organism evidence="13 14">
    <name type="scientific">Basidiobolus ranarum</name>
    <dbReference type="NCBI Taxonomy" id="34480"/>
    <lineage>
        <taxon>Eukaryota</taxon>
        <taxon>Fungi</taxon>
        <taxon>Fungi incertae sedis</taxon>
        <taxon>Zoopagomycota</taxon>
        <taxon>Entomophthoromycotina</taxon>
        <taxon>Basidiobolomycetes</taxon>
        <taxon>Basidiobolales</taxon>
        <taxon>Basidiobolaceae</taxon>
        <taxon>Basidiobolus</taxon>
    </lineage>
</organism>
<evidence type="ECO:0000259" key="12">
    <source>
        <dbReference type="Pfam" id="PF06280"/>
    </source>
</evidence>
<feature type="chain" id="PRO_5046579842" evidence="9">
    <location>
        <begin position="20"/>
        <end position="848"/>
    </location>
</feature>
<feature type="active site" description="Charge relay system" evidence="8">
    <location>
        <position position="210"/>
    </location>
</feature>